<dbReference type="OrthoDB" id="981732at2"/>
<evidence type="ECO:0000313" key="3">
    <source>
        <dbReference type="EMBL" id="SDX54981.1"/>
    </source>
</evidence>
<evidence type="ECO:0000259" key="2">
    <source>
        <dbReference type="Pfam" id="PF13619"/>
    </source>
</evidence>
<dbReference type="InterPro" id="IPR025309">
    <property type="entry name" value="KTSC_dom"/>
</dbReference>
<protein>
    <submittedName>
        <fullName evidence="3">KTSC domain-containing protein</fullName>
    </submittedName>
</protein>
<feature type="domain" description="KTSC" evidence="2">
    <location>
        <begin position="98"/>
        <end position="136"/>
    </location>
</feature>
<keyword evidence="1" id="KW-0732">Signal</keyword>
<dbReference type="Proteomes" id="UP000199595">
    <property type="component" value="Unassembled WGS sequence"/>
</dbReference>
<reference evidence="3 4" key="1">
    <citation type="submission" date="2016-10" db="EMBL/GenBank/DDBJ databases">
        <authorList>
            <person name="de Groot N.N."/>
        </authorList>
    </citation>
    <scope>NUCLEOTIDE SEQUENCE [LARGE SCALE GENOMIC DNA]</scope>
    <source>
        <strain evidence="3 4">DSM 24956</strain>
    </source>
</reference>
<evidence type="ECO:0000256" key="1">
    <source>
        <dbReference type="SAM" id="SignalP"/>
    </source>
</evidence>
<organism evidence="3 4">
    <name type="scientific">Lutibacter oricola</name>
    <dbReference type="NCBI Taxonomy" id="762486"/>
    <lineage>
        <taxon>Bacteria</taxon>
        <taxon>Pseudomonadati</taxon>
        <taxon>Bacteroidota</taxon>
        <taxon>Flavobacteriia</taxon>
        <taxon>Flavobacteriales</taxon>
        <taxon>Flavobacteriaceae</taxon>
        <taxon>Lutibacter</taxon>
    </lineage>
</organism>
<evidence type="ECO:0000313" key="4">
    <source>
        <dbReference type="Proteomes" id="UP000199595"/>
    </source>
</evidence>
<feature type="signal peptide" evidence="1">
    <location>
        <begin position="1"/>
        <end position="23"/>
    </location>
</feature>
<proteinExistence type="predicted"/>
<name>A0A1H3CLE2_9FLAO</name>
<feature type="chain" id="PRO_5011621700" evidence="1">
    <location>
        <begin position="24"/>
        <end position="138"/>
    </location>
</feature>
<dbReference type="EMBL" id="FNNJ01000006">
    <property type="protein sequence ID" value="SDX54981.1"/>
    <property type="molecule type" value="Genomic_DNA"/>
</dbReference>
<dbReference type="Pfam" id="PF13619">
    <property type="entry name" value="KTSC"/>
    <property type="match status" value="1"/>
</dbReference>
<dbReference type="STRING" id="762486.SAMN05444411_106198"/>
<dbReference type="RefSeq" id="WP_090123897.1">
    <property type="nucleotide sequence ID" value="NZ_FNNJ01000006.1"/>
</dbReference>
<gene>
    <name evidence="3" type="ORF">SAMN05444411_106198</name>
</gene>
<dbReference type="AlphaFoldDB" id="A0A1H3CLE2"/>
<sequence>MKKVYYLNILLIIIVLFSNSVKAQIQGIDGSSAYDWRDDPYEKEKLKIEKFNRAVSDINMSSWGYTDYFEEEYSSFIEEGSYYSNKTGLGGASTYLVLNFQGNQYIFKNVPYKVWKGLKEASSKGEFYNIYIRGRYSL</sequence>
<keyword evidence="4" id="KW-1185">Reference proteome</keyword>
<accession>A0A1H3CLE2</accession>